<dbReference type="SUPFAM" id="SSF52266">
    <property type="entry name" value="SGNH hydrolase"/>
    <property type="match status" value="1"/>
</dbReference>
<reference evidence="2 3" key="1">
    <citation type="submission" date="2020-06" db="EMBL/GenBank/DDBJ databases">
        <authorList>
            <person name="Li R."/>
            <person name="Bekaert M."/>
        </authorList>
    </citation>
    <scope>NUCLEOTIDE SEQUENCE [LARGE SCALE GENOMIC DNA]</scope>
    <source>
        <strain evidence="3">wild</strain>
    </source>
</reference>
<evidence type="ECO:0000259" key="1">
    <source>
        <dbReference type="Pfam" id="PF13472"/>
    </source>
</evidence>
<keyword evidence="3" id="KW-1185">Reference proteome</keyword>
<dbReference type="AlphaFoldDB" id="A0A6J8BBT6"/>
<dbReference type="CDD" id="cd00229">
    <property type="entry name" value="SGNH_hydrolase"/>
    <property type="match status" value="1"/>
</dbReference>
<evidence type="ECO:0000313" key="2">
    <source>
        <dbReference type="EMBL" id="CAC5381322.1"/>
    </source>
</evidence>
<dbReference type="Pfam" id="PF13472">
    <property type="entry name" value="Lipase_GDSL_2"/>
    <property type="match status" value="1"/>
</dbReference>
<dbReference type="EMBL" id="CACVKT020003048">
    <property type="protein sequence ID" value="CAC5381322.1"/>
    <property type="molecule type" value="Genomic_DNA"/>
</dbReference>
<dbReference type="InterPro" id="IPR036514">
    <property type="entry name" value="SGNH_hydro_sf"/>
</dbReference>
<name>A0A6J8BBT6_MYTCO</name>
<dbReference type="OrthoDB" id="6173533at2759"/>
<accession>A0A6J8BBT6</accession>
<dbReference type="Gene3D" id="3.40.50.1110">
    <property type="entry name" value="SGNH hydrolase"/>
    <property type="match status" value="1"/>
</dbReference>
<sequence length="622" mass="71424">MATSISLQNEQTLIANETIAKDYSLNKQRSLKKKLDATQNEHFRYNLTGGGLRIWLSVNCYESFRWALNTFYDNKRKENEGSIIYKKVFDKSETVNVEDQYKIKCEGFDTRGRNIKLSCFSINMYQTTSSLLVNGKKLLVFINDHLPEVLNCMKNYQINGKPVDLNMLNKCIYDMISVNFPEQKNHSNSTTTNEKSCEKIELSQAKSIISITSNTCTNTENKNIHEDNSEISTENNSNMKNKEDIKEIHSDTGIVSQPLQNVNELLQARENITQDENSVKSLLHQLLDKTDSLFELVKLIDEQRIEDKQDFQNKINQINDRITAFSKQMCTNDEHQAEHLREIENSVKLVKIEQDKNFSQVHNKIQSLSDRVKDIPSRSQCIAKHVTLEMEKSNENIEYRNVNIINNSNTSSTSKALDQPQTKRTNFQTFPDDRKDKTLIIGSSIIKGIDASKIGKDVHIRTNRGATVPILTEKIRKSNIQHYTSIILVVGGNDASSRIQPEAFRENYEFMIKTLRSINPSIDIAVSEICPRWNVNTYVYNTILHRISTELNFKIIKQTDAFVSRGGDLVSTYYHRDGIHLTNQGTIQLLRNINKVVNIFIRTTVLSLIMKIMNSMVKDKAL</sequence>
<dbReference type="Proteomes" id="UP000507470">
    <property type="component" value="Unassembled WGS sequence"/>
</dbReference>
<protein>
    <recommendedName>
        <fullName evidence="1">SGNH hydrolase-type esterase domain-containing protein</fullName>
    </recommendedName>
</protein>
<organism evidence="2 3">
    <name type="scientific">Mytilus coruscus</name>
    <name type="common">Sea mussel</name>
    <dbReference type="NCBI Taxonomy" id="42192"/>
    <lineage>
        <taxon>Eukaryota</taxon>
        <taxon>Metazoa</taxon>
        <taxon>Spiralia</taxon>
        <taxon>Lophotrochozoa</taxon>
        <taxon>Mollusca</taxon>
        <taxon>Bivalvia</taxon>
        <taxon>Autobranchia</taxon>
        <taxon>Pteriomorphia</taxon>
        <taxon>Mytilida</taxon>
        <taxon>Mytiloidea</taxon>
        <taxon>Mytilidae</taxon>
        <taxon>Mytilinae</taxon>
        <taxon>Mytilus</taxon>
    </lineage>
</organism>
<gene>
    <name evidence="2" type="ORF">MCOR_17208</name>
</gene>
<feature type="domain" description="SGNH hydrolase-type esterase" evidence="1">
    <location>
        <begin position="454"/>
        <end position="585"/>
    </location>
</feature>
<evidence type="ECO:0000313" key="3">
    <source>
        <dbReference type="Proteomes" id="UP000507470"/>
    </source>
</evidence>
<dbReference type="InterPro" id="IPR013830">
    <property type="entry name" value="SGNH_hydro"/>
</dbReference>
<proteinExistence type="predicted"/>